<evidence type="ECO:0008006" key="2">
    <source>
        <dbReference type="Google" id="ProtNLM"/>
    </source>
</evidence>
<proteinExistence type="predicted"/>
<protein>
    <recommendedName>
        <fullName evidence="2">DUF2589 domain-containing protein</fullName>
    </recommendedName>
</protein>
<reference evidence="1" key="1">
    <citation type="submission" date="2019-11" db="EMBL/GenBank/DDBJ databases">
        <authorList>
            <person name="Feng L."/>
        </authorList>
    </citation>
    <scope>NUCLEOTIDE SEQUENCE</scope>
    <source>
        <strain evidence="1">PclaraLFYP37</strain>
    </source>
</reference>
<gene>
    <name evidence="1" type="ORF">PCLFYP37_01229</name>
</gene>
<sequence>MGLFKHKERYALSDILKGLHHAVNSAQEMLQAQQVQNLKRFWQETDGSPVCQKVKIGDKKIGVPLVSLVSHNRLEMEEVEVTFKARIADVEPHSIVNRLNGKNSVTYAGLQVELNDLKATDSDMIDITVRFKLKEDSEETNRLARDYNKQI</sequence>
<dbReference type="AlphaFoldDB" id="A0A6N2ZTP4"/>
<accession>A0A6N2ZTP4</accession>
<dbReference type="RefSeq" id="WP_412441890.1">
    <property type="nucleotide sequence ID" value="NZ_CACRUT010000006.1"/>
</dbReference>
<dbReference type="InterPro" id="IPR024510">
    <property type="entry name" value="DUF2589"/>
</dbReference>
<dbReference type="EMBL" id="CACRUT010000006">
    <property type="protein sequence ID" value="VYT82801.1"/>
    <property type="molecule type" value="Genomic_DNA"/>
</dbReference>
<evidence type="ECO:0000313" key="1">
    <source>
        <dbReference type="EMBL" id="VYT82801.1"/>
    </source>
</evidence>
<dbReference type="Pfam" id="PF11655">
    <property type="entry name" value="DUF2589"/>
    <property type="match status" value="1"/>
</dbReference>
<organism evidence="1">
    <name type="scientific">Paraprevotella clara</name>
    <dbReference type="NCBI Taxonomy" id="454154"/>
    <lineage>
        <taxon>Bacteria</taxon>
        <taxon>Pseudomonadati</taxon>
        <taxon>Bacteroidota</taxon>
        <taxon>Bacteroidia</taxon>
        <taxon>Bacteroidales</taxon>
        <taxon>Prevotellaceae</taxon>
        <taxon>Paraprevotella</taxon>
    </lineage>
</organism>
<name>A0A6N2ZTP4_9BACT</name>